<evidence type="ECO:0000313" key="4">
    <source>
        <dbReference type="Proteomes" id="UP000800035"/>
    </source>
</evidence>
<dbReference type="Proteomes" id="UP000800035">
    <property type="component" value="Unassembled WGS sequence"/>
</dbReference>
<evidence type="ECO:0008006" key="5">
    <source>
        <dbReference type="Google" id="ProtNLM"/>
    </source>
</evidence>
<dbReference type="AlphaFoldDB" id="A0A6A5TKY9"/>
<accession>A0A6A5TKY9</accession>
<dbReference type="Gene3D" id="3.40.50.150">
    <property type="entry name" value="Vaccinia Virus protein VP39"/>
    <property type="match status" value="1"/>
</dbReference>
<evidence type="ECO:0000256" key="1">
    <source>
        <dbReference type="ARBA" id="ARBA00022603"/>
    </source>
</evidence>
<keyword evidence="1" id="KW-0489">Methyltransferase</keyword>
<dbReference type="Pfam" id="PF05971">
    <property type="entry name" value="Methyltransf_10"/>
    <property type="match status" value="1"/>
</dbReference>
<evidence type="ECO:0000256" key="2">
    <source>
        <dbReference type="ARBA" id="ARBA00022679"/>
    </source>
</evidence>
<dbReference type="InterPro" id="IPR010286">
    <property type="entry name" value="METTL16/RlmF"/>
</dbReference>
<dbReference type="EMBL" id="ML977011">
    <property type="protein sequence ID" value="KAF1952379.1"/>
    <property type="molecule type" value="Genomic_DNA"/>
</dbReference>
<gene>
    <name evidence="3" type="ORF">CC80DRAFT_518858</name>
</gene>
<proteinExistence type="predicted"/>
<organism evidence="3 4">
    <name type="scientific">Byssothecium circinans</name>
    <dbReference type="NCBI Taxonomy" id="147558"/>
    <lineage>
        <taxon>Eukaryota</taxon>
        <taxon>Fungi</taxon>
        <taxon>Dikarya</taxon>
        <taxon>Ascomycota</taxon>
        <taxon>Pezizomycotina</taxon>
        <taxon>Dothideomycetes</taxon>
        <taxon>Pleosporomycetidae</taxon>
        <taxon>Pleosporales</taxon>
        <taxon>Massarineae</taxon>
        <taxon>Massarinaceae</taxon>
        <taxon>Byssothecium</taxon>
    </lineage>
</organism>
<dbReference type="InterPro" id="IPR029063">
    <property type="entry name" value="SAM-dependent_MTases_sf"/>
</dbReference>
<dbReference type="OrthoDB" id="514248at2759"/>
<dbReference type="GO" id="GO:0070475">
    <property type="term" value="P:rRNA base methylation"/>
    <property type="evidence" value="ECO:0007669"/>
    <property type="project" value="TreeGrafter"/>
</dbReference>
<dbReference type="SUPFAM" id="SSF53335">
    <property type="entry name" value="S-adenosyl-L-methionine-dependent methyltransferases"/>
    <property type="match status" value="1"/>
</dbReference>
<name>A0A6A5TKY9_9PLEO</name>
<dbReference type="GO" id="GO:0005634">
    <property type="term" value="C:nucleus"/>
    <property type="evidence" value="ECO:0007669"/>
    <property type="project" value="TreeGrafter"/>
</dbReference>
<keyword evidence="2" id="KW-0808">Transferase</keyword>
<protein>
    <recommendedName>
        <fullName evidence="5">U6 small nuclear RNA (adenine-(43)-N(6))-methyltransferase</fullName>
    </recommendedName>
</protein>
<dbReference type="PANTHER" id="PTHR13393">
    <property type="entry name" value="SAM-DEPENDENT METHYLTRANSFERASE"/>
    <property type="match status" value="1"/>
</dbReference>
<evidence type="ECO:0000313" key="3">
    <source>
        <dbReference type="EMBL" id="KAF1952379.1"/>
    </source>
</evidence>
<dbReference type="GO" id="GO:0008168">
    <property type="term" value="F:methyltransferase activity"/>
    <property type="evidence" value="ECO:0007669"/>
    <property type="project" value="UniProtKB-KW"/>
</dbReference>
<keyword evidence="4" id="KW-1185">Reference proteome</keyword>
<dbReference type="PANTHER" id="PTHR13393:SF0">
    <property type="entry name" value="RNA N6-ADENOSINE-METHYLTRANSFERASE METTL16"/>
    <property type="match status" value="1"/>
</dbReference>
<reference evidence="3" key="1">
    <citation type="journal article" date="2020" name="Stud. Mycol.">
        <title>101 Dothideomycetes genomes: a test case for predicting lifestyles and emergence of pathogens.</title>
        <authorList>
            <person name="Haridas S."/>
            <person name="Albert R."/>
            <person name="Binder M."/>
            <person name="Bloem J."/>
            <person name="Labutti K."/>
            <person name="Salamov A."/>
            <person name="Andreopoulos B."/>
            <person name="Baker S."/>
            <person name="Barry K."/>
            <person name="Bills G."/>
            <person name="Bluhm B."/>
            <person name="Cannon C."/>
            <person name="Castanera R."/>
            <person name="Culley D."/>
            <person name="Daum C."/>
            <person name="Ezra D."/>
            <person name="Gonzalez J."/>
            <person name="Henrissat B."/>
            <person name="Kuo A."/>
            <person name="Liang C."/>
            <person name="Lipzen A."/>
            <person name="Lutzoni F."/>
            <person name="Magnuson J."/>
            <person name="Mondo S."/>
            <person name="Nolan M."/>
            <person name="Ohm R."/>
            <person name="Pangilinan J."/>
            <person name="Park H.-J."/>
            <person name="Ramirez L."/>
            <person name="Alfaro M."/>
            <person name="Sun H."/>
            <person name="Tritt A."/>
            <person name="Yoshinaga Y."/>
            <person name="Zwiers L.-H."/>
            <person name="Turgeon B."/>
            <person name="Goodwin S."/>
            <person name="Spatafora J."/>
            <person name="Crous P."/>
            <person name="Grigoriev I."/>
        </authorList>
    </citation>
    <scope>NUCLEOTIDE SEQUENCE</scope>
    <source>
        <strain evidence="3">CBS 675.92</strain>
    </source>
</reference>
<sequence>MDDTNLAQIPPYTTIDFATLAQKNQAFKQIYDSSSSQLDFQDPITILTLSQAILQSDFNLTLSLPGDRLCPPIPNRWNYVSWIQHLLDSTSPSYSNTYDPSRRVVGLDIGTGASAIYTMLCLRSRPNWTMCATDIDKKSFDSAVRNLTVNGLVTWTKMLQTIPENSLIPLRALGVEKLDFTICNPPFFTDAKDMHASLKGEGKSSQPNAVCTGAKVEMVCPGGDLGFVTRMVEESLVLRDKVTWYTSMLGKLESAKAVIKLLQRHGIDNWAVGVIDVGAGGGTKRWVVAWSFGDLRPRQSVARIEKIANEYLPFPTEYRIEMPEGVDVEVAAEKVDGQLKGLDLRWERDKKRLVGIGEAGEVVWNRAYRRVLEKRRKQATEMGQEGEKKVVFAFRVKVLREERVVVVEWLRGKDQVIWESFCGMLHRVFKKF</sequence>